<dbReference type="Proteomes" id="UP000018208">
    <property type="component" value="Unassembled WGS sequence"/>
</dbReference>
<feature type="transmembrane region" description="Helical" evidence="1">
    <location>
        <begin position="130"/>
        <end position="151"/>
    </location>
</feature>
<dbReference type="RefSeq" id="XP_067765734.1">
    <property type="nucleotide sequence ID" value="XM_067906466.1"/>
</dbReference>
<evidence type="ECO:0000313" key="3">
    <source>
        <dbReference type="Proteomes" id="UP000018208"/>
    </source>
</evidence>
<keyword evidence="1" id="KW-1133">Transmembrane helix</keyword>
<reference evidence="2 3" key="1">
    <citation type="journal article" date="2014" name="PLoS Genet.">
        <title>The Genome of Spironucleus salmonicida Highlights a Fish Pathogen Adapted to Fluctuating Environments.</title>
        <authorList>
            <person name="Xu F."/>
            <person name="Jerlstrom-Hultqvist J."/>
            <person name="Einarsson E."/>
            <person name="Astvaldsson A."/>
            <person name="Svard S.G."/>
            <person name="Andersson J.O."/>
        </authorList>
    </citation>
    <scope>NUCLEOTIDE SEQUENCE [LARGE SCALE GENOMIC DNA]</scope>
    <source>
        <strain evidence="2 3">ATCC 50377</strain>
    </source>
</reference>
<keyword evidence="1" id="KW-0472">Membrane</keyword>
<dbReference type="GeneID" id="94296601"/>
<dbReference type="AlphaFoldDB" id="A0A9P8LVG1"/>
<dbReference type="EMBL" id="AUWU02000003">
    <property type="protein sequence ID" value="KAH0574961.1"/>
    <property type="molecule type" value="Genomic_DNA"/>
</dbReference>
<feature type="transmembrane region" description="Helical" evidence="1">
    <location>
        <begin position="37"/>
        <end position="57"/>
    </location>
</feature>
<feature type="transmembrane region" description="Helical" evidence="1">
    <location>
        <begin position="104"/>
        <end position="124"/>
    </location>
</feature>
<keyword evidence="3" id="KW-1185">Reference proteome</keyword>
<feature type="transmembrane region" description="Helical" evidence="1">
    <location>
        <begin position="73"/>
        <end position="92"/>
    </location>
</feature>
<sequence>MHQNQIISMIVSILIFLLMAPLTGFYPIYNSFFTQQFIILTLSTIFAILLFISSIYGNANFATLLYDNSFQQYVYAAAQAVYTAIVILILNFRSYRKIPIFVQIAFFTVSVALQITVFAVPAAFQTAISGLQIALSLALALCTAWAEIAIFNRQRVLALCSAPRAQYPLVYGVEFVNSTVAKRPFKPPCAKPLCGLLFPASLVVNAALLQLKIPALSLVPFLLLPALLTSRFAARSHTVANCLSNYLNRRILMHNLRQKSNPGYLFVYQNIIRYKLHFLHNQLILAENEAQAVVQGACLLEFGNIDFELQFGVFDELERACKVEIAAAFAKFMSAKNVEIPIEIMFDLYDIIIQQYRYMMKSKIVIQEFFWDELE</sequence>
<gene>
    <name evidence="2" type="ORF">SS50377_22578</name>
</gene>
<proteinExistence type="predicted"/>
<feature type="transmembrane region" description="Helical" evidence="1">
    <location>
        <begin position="6"/>
        <end position="25"/>
    </location>
</feature>
<dbReference type="KEGG" id="ssao:94296601"/>
<organism evidence="2 3">
    <name type="scientific">Spironucleus salmonicida</name>
    <dbReference type="NCBI Taxonomy" id="348837"/>
    <lineage>
        <taxon>Eukaryota</taxon>
        <taxon>Metamonada</taxon>
        <taxon>Diplomonadida</taxon>
        <taxon>Hexamitidae</taxon>
        <taxon>Hexamitinae</taxon>
        <taxon>Spironucleus</taxon>
    </lineage>
</organism>
<name>A0A9P8LVG1_9EUKA</name>
<protein>
    <submittedName>
        <fullName evidence="2">Transmembrane domain-containing protein</fullName>
    </submittedName>
</protein>
<evidence type="ECO:0000313" key="2">
    <source>
        <dbReference type="EMBL" id="KAH0574961.1"/>
    </source>
</evidence>
<accession>A0A9P8LVG1</accession>
<evidence type="ECO:0000256" key="1">
    <source>
        <dbReference type="SAM" id="Phobius"/>
    </source>
</evidence>
<comment type="caution">
    <text evidence="2">The sequence shown here is derived from an EMBL/GenBank/DDBJ whole genome shotgun (WGS) entry which is preliminary data.</text>
</comment>
<keyword evidence="1 2" id="KW-0812">Transmembrane</keyword>